<organism evidence="1 2">
    <name type="scientific">Geofilum rubicundum JCM 15548</name>
    <dbReference type="NCBI Taxonomy" id="1236989"/>
    <lineage>
        <taxon>Bacteria</taxon>
        <taxon>Pseudomonadati</taxon>
        <taxon>Bacteroidota</taxon>
        <taxon>Bacteroidia</taxon>
        <taxon>Marinilabiliales</taxon>
        <taxon>Marinilabiliaceae</taxon>
        <taxon>Geofilum</taxon>
    </lineage>
</organism>
<dbReference type="Proteomes" id="UP000032900">
    <property type="component" value="Unassembled WGS sequence"/>
</dbReference>
<evidence type="ECO:0000313" key="1">
    <source>
        <dbReference type="EMBL" id="GAO27951.1"/>
    </source>
</evidence>
<dbReference type="OrthoDB" id="740398at2"/>
<keyword evidence="2" id="KW-1185">Reference proteome</keyword>
<protein>
    <submittedName>
        <fullName evidence="1">Mobile element protein</fullName>
    </submittedName>
</protein>
<accession>A0A0E9LS35</accession>
<comment type="caution">
    <text evidence="1">The sequence shown here is derived from an EMBL/GenBank/DDBJ whole genome shotgun (WGS) entry which is preliminary data.</text>
</comment>
<dbReference type="EMBL" id="BAZW01000208">
    <property type="protein sequence ID" value="GAO27951.1"/>
    <property type="molecule type" value="Genomic_DNA"/>
</dbReference>
<dbReference type="AlphaFoldDB" id="A0A0E9LS35"/>
<reference evidence="1 2" key="1">
    <citation type="journal article" date="2015" name="Microbes Environ.">
        <title>Distribution and evolution of nitrogen fixation genes in the phylum bacteroidetes.</title>
        <authorList>
            <person name="Inoue J."/>
            <person name="Oshima K."/>
            <person name="Suda W."/>
            <person name="Sakamoto M."/>
            <person name="Iino T."/>
            <person name="Noda S."/>
            <person name="Hongoh Y."/>
            <person name="Hattori M."/>
            <person name="Ohkuma M."/>
        </authorList>
    </citation>
    <scope>NUCLEOTIDE SEQUENCE [LARGE SCALE GENOMIC DNA]</scope>
    <source>
        <strain evidence="1">JCM 15548</strain>
    </source>
</reference>
<proteinExistence type="predicted"/>
<sequence length="135" mass="15638">MSGREIVSNYKELWRIEDAFGEMKGYLKSRPMFHWTDDRILGHLMICFLSHFCEAHITKRLRQEQAEINLKSVDKKIIKSRPLTAGMAMEQLAQVMAVPVKVKKDTIWLRTDIPPNAVKLIKAIGMKIPPKILQH</sequence>
<gene>
    <name evidence="1" type="ORF">JCM15548_14839</name>
</gene>
<name>A0A0E9LS35_9BACT</name>
<evidence type="ECO:0000313" key="2">
    <source>
        <dbReference type="Proteomes" id="UP000032900"/>
    </source>
</evidence>